<dbReference type="InterPro" id="IPR016169">
    <property type="entry name" value="FAD-bd_PCMH_sub2"/>
</dbReference>
<sequence length="439" mass="49095">MQEITNWNLYPKVKAEVKSFTSKNELARLSGMHFDTIRGNGRSYGDASLGAKVIDTTAYNKVLSFDTEKGIITAQSGVLLSDLLEIIVPKGWFLPVTPGTKFITLGGAVASDVHGKNHHKEGAFSNHIEYLTLLDAHGNLVQCSKQSNSEIFKAACGGMGLTGPIVEISLRLKAIETAYIKQKQIKAKNLENLLPLFEENASYTYSVAWIDCLKKGENYGRSILMLGEHATKEEVKSSHKLKVPKSKALSIPFNFPSFTLNNFTIGAFNQLYYSKNISAVKEMVTPYEGFFYPLDNILHWNRIYGKKGFLQYQFVIPKNDGGKGIIKIMKMISNRGMTSFLAVLKTMGPEDTGYLSFPKEGYTLALDFPIRKGLFEFLDELDKVVIELGGRLYLAKDARMSASVFHKTYPNIELFREAAKKTNLSKDFNSDLNKRLSII</sequence>
<dbReference type="RefSeq" id="WP_201923788.1">
    <property type="nucleotide sequence ID" value="NZ_JAERQG010000004.1"/>
</dbReference>
<organism evidence="2 3">
    <name type="scientific">Marivirga atlantica</name>
    <dbReference type="NCBI Taxonomy" id="1548457"/>
    <lineage>
        <taxon>Bacteria</taxon>
        <taxon>Pseudomonadati</taxon>
        <taxon>Bacteroidota</taxon>
        <taxon>Cytophagia</taxon>
        <taxon>Cytophagales</taxon>
        <taxon>Marivirgaceae</taxon>
        <taxon>Marivirga</taxon>
    </lineage>
</organism>
<dbReference type="AlphaFoldDB" id="A0A937ADJ4"/>
<dbReference type="GO" id="GO:0071949">
    <property type="term" value="F:FAD binding"/>
    <property type="evidence" value="ECO:0007669"/>
    <property type="project" value="InterPro"/>
</dbReference>
<dbReference type="Pfam" id="PF01565">
    <property type="entry name" value="FAD_binding_4"/>
    <property type="match status" value="1"/>
</dbReference>
<dbReference type="PANTHER" id="PTHR43762:SF1">
    <property type="entry name" value="D-ARABINONO-1,4-LACTONE OXIDASE"/>
    <property type="match status" value="1"/>
</dbReference>
<evidence type="ECO:0000259" key="1">
    <source>
        <dbReference type="PROSITE" id="PS51387"/>
    </source>
</evidence>
<keyword evidence="3" id="KW-1185">Reference proteome</keyword>
<dbReference type="SUPFAM" id="SSF56176">
    <property type="entry name" value="FAD-binding/transporter-associated domain-like"/>
    <property type="match status" value="1"/>
</dbReference>
<protein>
    <submittedName>
        <fullName evidence="2">FAD-binding oxidoreductase</fullName>
    </submittedName>
</protein>
<dbReference type="InterPro" id="IPR010031">
    <property type="entry name" value="FAD_lactone_oxidase-like"/>
</dbReference>
<reference evidence="2" key="1">
    <citation type="submission" date="2021-01" db="EMBL/GenBank/DDBJ databases">
        <title>Marivirga sp. nov., isolated from intertidal surface sediments.</title>
        <authorList>
            <person name="Zhang M."/>
        </authorList>
    </citation>
    <scope>NUCLEOTIDE SEQUENCE</scope>
    <source>
        <strain evidence="2">SM1354</strain>
    </source>
</reference>
<dbReference type="InterPro" id="IPR036318">
    <property type="entry name" value="FAD-bd_PCMH-like_sf"/>
</dbReference>
<proteinExistence type="predicted"/>
<name>A0A937ADJ4_9BACT</name>
<gene>
    <name evidence="2" type="ORF">JKP34_16295</name>
</gene>
<dbReference type="PROSITE" id="PS51387">
    <property type="entry name" value="FAD_PCMH"/>
    <property type="match status" value="1"/>
</dbReference>
<evidence type="ECO:0000313" key="2">
    <source>
        <dbReference type="EMBL" id="MBL0766830.1"/>
    </source>
</evidence>
<accession>A0A937ADJ4</accession>
<comment type="caution">
    <text evidence="2">The sequence shown here is derived from an EMBL/GenBank/DDBJ whole genome shotgun (WGS) entry which is preliminary data.</text>
</comment>
<dbReference type="InterPro" id="IPR016166">
    <property type="entry name" value="FAD-bd_PCMH"/>
</dbReference>
<evidence type="ECO:0000313" key="3">
    <source>
        <dbReference type="Proteomes" id="UP000642920"/>
    </source>
</evidence>
<dbReference type="Gene3D" id="3.30.465.10">
    <property type="match status" value="1"/>
</dbReference>
<dbReference type="PANTHER" id="PTHR43762">
    <property type="entry name" value="L-GULONOLACTONE OXIDASE"/>
    <property type="match status" value="1"/>
</dbReference>
<dbReference type="GO" id="GO:0016899">
    <property type="term" value="F:oxidoreductase activity, acting on the CH-OH group of donors, oxygen as acceptor"/>
    <property type="evidence" value="ECO:0007669"/>
    <property type="project" value="InterPro"/>
</dbReference>
<dbReference type="Proteomes" id="UP000642920">
    <property type="component" value="Unassembled WGS sequence"/>
</dbReference>
<dbReference type="EMBL" id="JAERQG010000004">
    <property type="protein sequence ID" value="MBL0766830.1"/>
    <property type="molecule type" value="Genomic_DNA"/>
</dbReference>
<dbReference type="InterPro" id="IPR006094">
    <property type="entry name" value="Oxid_FAD_bind_N"/>
</dbReference>
<feature type="domain" description="FAD-binding PCMH-type" evidence="1">
    <location>
        <begin position="9"/>
        <end position="175"/>
    </location>
</feature>